<reference evidence="2 3" key="1">
    <citation type="submission" date="2016-02" db="EMBL/GenBank/DDBJ databases">
        <title>Discovery of a natural microsporidian pathogen with a broad tissue tropism in Caenorhabditis elegans.</title>
        <authorList>
            <person name="Luallen R.J."/>
            <person name="Reinke A.W."/>
            <person name="Tong L."/>
            <person name="Botts M.R."/>
            <person name="Felix M.-A."/>
            <person name="Troemel E.R."/>
        </authorList>
    </citation>
    <scope>NUCLEOTIDE SEQUENCE [LARGE SCALE GENOMIC DNA]</scope>
    <source>
        <strain evidence="2 3">JUm2807</strain>
    </source>
</reference>
<proteinExistence type="predicted"/>
<dbReference type="OrthoDB" id="666972at2759"/>
<accession>A0A177EIS5</accession>
<feature type="transmembrane region" description="Helical" evidence="1">
    <location>
        <begin position="326"/>
        <end position="347"/>
    </location>
</feature>
<dbReference type="SUPFAM" id="SSF161093">
    <property type="entry name" value="MgtE membrane domain-like"/>
    <property type="match status" value="1"/>
</dbReference>
<protein>
    <submittedName>
        <fullName evidence="2">Solute carrier family 41</fullName>
    </submittedName>
</protein>
<dbReference type="PANTHER" id="PTHR16228">
    <property type="entry name" value="DIVALENT CATION TRANSPORTER SOLUTE CARRIER FAMILY 41"/>
    <property type="match status" value="1"/>
</dbReference>
<comment type="caution">
    <text evidence="2">The sequence shown here is derived from an EMBL/GenBank/DDBJ whole genome shotgun (WGS) entry which is preliminary data.</text>
</comment>
<dbReference type="RefSeq" id="XP_067545438.1">
    <property type="nucleotide sequence ID" value="XM_067687730.1"/>
</dbReference>
<dbReference type="PANTHER" id="PTHR16228:SF7">
    <property type="entry name" value="SLC41A_MGTE INTEGRAL MEMBRANE DOMAIN-CONTAINING PROTEIN"/>
    <property type="match status" value="1"/>
</dbReference>
<feature type="transmembrane region" description="Helical" evidence="1">
    <location>
        <begin position="402"/>
        <end position="418"/>
    </location>
</feature>
<dbReference type="Gene3D" id="1.10.357.20">
    <property type="entry name" value="SLC41 divalent cation transporters, integral membrane domain"/>
    <property type="match status" value="2"/>
</dbReference>
<evidence type="ECO:0000313" key="2">
    <source>
        <dbReference type="EMBL" id="OAG31837.1"/>
    </source>
</evidence>
<dbReference type="Proteomes" id="UP000185944">
    <property type="component" value="Unassembled WGS sequence"/>
</dbReference>
<feature type="transmembrane region" description="Helical" evidence="1">
    <location>
        <begin position="253"/>
        <end position="270"/>
    </location>
</feature>
<keyword evidence="1" id="KW-0812">Transmembrane</keyword>
<dbReference type="InterPro" id="IPR045349">
    <property type="entry name" value="SLC41A1-3"/>
</dbReference>
<dbReference type="GeneID" id="93646662"/>
<keyword evidence="1" id="KW-0472">Membrane</keyword>
<evidence type="ECO:0000256" key="1">
    <source>
        <dbReference type="SAM" id="Phobius"/>
    </source>
</evidence>
<dbReference type="VEuPathDB" id="MicrosporidiaDB:NEDG_00312"/>
<organism evidence="2 3">
    <name type="scientific">Nematocida displodere</name>
    <dbReference type="NCBI Taxonomy" id="1805483"/>
    <lineage>
        <taxon>Eukaryota</taxon>
        <taxon>Fungi</taxon>
        <taxon>Fungi incertae sedis</taxon>
        <taxon>Microsporidia</taxon>
        <taxon>Nematocida</taxon>
    </lineage>
</organism>
<feature type="transmembrane region" description="Helical" evidence="1">
    <location>
        <begin position="133"/>
        <end position="163"/>
    </location>
</feature>
<gene>
    <name evidence="2" type="ORF">NEDG_00312</name>
</gene>
<feature type="transmembrane region" description="Helical" evidence="1">
    <location>
        <begin position="282"/>
        <end position="299"/>
    </location>
</feature>
<dbReference type="EMBL" id="LTDL01000014">
    <property type="protein sequence ID" value="OAG31837.1"/>
    <property type="molecule type" value="Genomic_DNA"/>
</dbReference>
<dbReference type="GO" id="GO:0005886">
    <property type="term" value="C:plasma membrane"/>
    <property type="evidence" value="ECO:0007669"/>
    <property type="project" value="TreeGrafter"/>
</dbReference>
<evidence type="ECO:0000313" key="3">
    <source>
        <dbReference type="Proteomes" id="UP000185944"/>
    </source>
</evidence>
<dbReference type="GO" id="GO:0008324">
    <property type="term" value="F:monoatomic cation transmembrane transporter activity"/>
    <property type="evidence" value="ECO:0007669"/>
    <property type="project" value="InterPro"/>
</dbReference>
<keyword evidence="1" id="KW-1133">Transmembrane helix</keyword>
<sequence length="419" mass="45909">MESEKSTVREILPSLLISLCGLLFMSVALSESIDSTFTSTIQYMFILTSMLSFKNNIELNYADIMSSTTRRLALTHKNLSYSAILEYVFDCGAKMFTISSVISIIIGMFSGYKSICQLFMLHEVKKNILTFSAGVAASFLAGVCGSIATFFCVISCILLSIVFDYNPDNIMLPIIAASADYVSTVSLSYFSEHSYLLIYESFPELFKRPPYIGTPLTRSVFLTNCLLVLVVVLSLAFLCVYNRQKSIPPLFNVWSLCIAFFITMVAGYVVDRVSQWNKWMGMMIPLFNGICGSVALVYTSKITTYSACKSAGDDEEIENPRSTETLCTLLTTTLILSLVASISMWLLFTEASAVSVGLFAALIIGEVFLLYNLVNAFVAGLGFYNIPISCHVVPLLNASSDLLGSLVLGAGALALKLAY</sequence>
<name>A0A177EIS5_9MICR</name>
<dbReference type="AlphaFoldDB" id="A0A177EIS5"/>
<keyword evidence="3" id="KW-1185">Reference proteome</keyword>
<dbReference type="InterPro" id="IPR036739">
    <property type="entry name" value="SLC41_membr_dom_sf"/>
</dbReference>
<feature type="transmembrane region" description="Helical" evidence="1">
    <location>
        <begin position="95"/>
        <end position="112"/>
    </location>
</feature>
<feature type="transmembrane region" description="Helical" evidence="1">
    <location>
        <begin position="353"/>
        <end position="371"/>
    </location>
</feature>
<feature type="transmembrane region" description="Helical" evidence="1">
    <location>
        <begin position="220"/>
        <end position="241"/>
    </location>
</feature>